<dbReference type="EMBL" id="QFPJ01000124">
    <property type="protein sequence ID" value="PZQ19958.1"/>
    <property type="molecule type" value="Genomic_DNA"/>
</dbReference>
<dbReference type="AlphaFoldDB" id="A0A2W5KX28"/>
<gene>
    <name evidence="1" type="ORF">DI569_16885</name>
</gene>
<evidence type="ECO:0000313" key="2">
    <source>
        <dbReference type="Proteomes" id="UP000248597"/>
    </source>
</evidence>
<name>A0A2W5KX28_SPHMC</name>
<evidence type="ECO:0000313" key="1">
    <source>
        <dbReference type="EMBL" id="PZQ19958.1"/>
    </source>
</evidence>
<organism evidence="1 2">
    <name type="scientific">Sphingopyxis macrogoltabida</name>
    <name type="common">Sphingomonas macrogoltabidus</name>
    <dbReference type="NCBI Taxonomy" id="33050"/>
    <lineage>
        <taxon>Bacteria</taxon>
        <taxon>Pseudomonadati</taxon>
        <taxon>Pseudomonadota</taxon>
        <taxon>Alphaproteobacteria</taxon>
        <taxon>Sphingomonadales</taxon>
        <taxon>Sphingomonadaceae</taxon>
        <taxon>Sphingopyxis</taxon>
    </lineage>
</organism>
<sequence length="74" mass="7850">MERAILTALCAALTLWVASTIDFLALGGGAPSPRPTITAAWIAHGCEGAGGDLWATDISDFPTRCKEIERWSAF</sequence>
<proteinExistence type="predicted"/>
<protein>
    <submittedName>
        <fullName evidence="1">Uncharacterized protein</fullName>
    </submittedName>
</protein>
<dbReference type="Proteomes" id="UP000248597">
    <property type="component" value="Unassembled WGS sequence"/>
</dbReference>
<reference evidence="1 2" key="1">
    <citation type="submission" date="2017-08" db="EMBL/GenBank/DDBJ databases">
        <title>Infants hospitalized years apart are colonized by the same room-sourced microbial strains.</title>
        <authorList>
            <person name="Brooks B."/>
            <person name="Olm M.R."/>
            <person name="Firek B.A."/>
            <person name="Baker R."/>
            <person name="Thomas B.C."/>
            <person name="Morowitz M.J."/>
            <person name="Banfield J.F."/>
        </authorList>
    </citation>
    <scope>NUCLEOTIDE SEQUENCE [LARGE SCALE GENOMIC DNA]</scope>
    <source>
        <strain evidence="1">S2_005_003_R2_47</strain>
    </source>
</reference>
<comment type="caution">
    <text evidence="1">The sequence shown here is derived from an EMBL/GenBank/DDBJ whole genome shotgun (WGS) entry which is preliminary data.</text>
</comment>
<accession>A0A2W5KX28</accession>